<evidence type="ECO:0000313" key="1">
    <source>
        <dbReference type="EMBL" id="GMH11182.1"/>
    </source>
</evidence>
<accession>A0AAD3SH87</accession>
<protein>
    <submittedName>
        <fullName evidence="1">Uncharacterized protein</fullName>
    </submittedName>
</protein>
<reference evidence="1" key="1">
    <citation type="submission" date="2023-05" db="EMBL/GenBank/DDBJ databases">
        <title>Nepenthes gracilis genome sequencing.</title>
        <authorList>
            <person name="Fukushima K."/>
        </authorList>
    </citation>
    <scope>NUCLEOTIDE SEQUENCE</scope>
    <source>
        <strain evidence="1">SING2019-196</strain>
    </source>
</reference>
<comment type="caution">
    <text evidence="1">The sequence shown here is derived from an EMBL/GenBank/DDBJ whole genome shotgun (WGS) entry which is preliminary data.</text>
</comment>
<dbReference type="Proteomes" id="UP001279734">
    <property type="component" value="Unassembled WGS sequence"/>
</dbReference>
<name>A0AAD3SH87_NEPGR</name>
<keyword evidence="2" id="KW-1185">Reference proteome</keyword>
<proteinExistence type="predicted"/>
<organism evidence="1 2">
    <name type="scientific">Nepenthes gracilis</name>
    <name type="common">Slender pitcher plant</name>
    <dbReference type="NCBI Taxonomy" id="150966"/>
    <lineage>
        <taxon>Eukaryota</taxon>
        <taxon>Viridiplantae</taxon>
        <taxon>Streptophyta</taxon>
        <taxon>Embryophyta</taxon>
        <taxon>Tracheophyta</taxon>
        <taxon>Spermatophyta</taxon>
        <taxon>Magnoliopsida</taxon>
        <taxon>eudicotyledons</taxon>
        <taxon>Gunneridae</taxon>
        <taxon>Pentapetalae</taxon>
        <taxon>Caryophyllales</taxon>
        <taxon>Nepenthaceae</taxon>
        <taxon>Nepenthes</taxon>
    </lineage>
</organism>
<sequence>MHERLSDSSSDAEANVAADKLVPRLSHRTTSFFAVKCRTESRAAQRSEDQISFKLLSSMYSSSSHHYA</sequence>
<dbReference type="EMBL" id="BSYO01000010">
    <property type="protein sequence ID" value="GMH11182.1"/>
    <property type="molecule type" value="Genomic_DNA"/>
</dbReference>
<evidence type="ECO:0000313" key="2">
    <source>
        <dbReference type="Proteomes" id="UP001279734"/>
    </source>
</evidence>
<gene>
    <name evidence="1" type="ORF">Nepgr_013023</name>
</gene>
<dbReference type="AlphaFoldDB" id="A0AAD3SH87"/>